<dbReference type="GeneID" id="9751193"/>
<evidence type="ECO:0000259" key="2">
    <source>
        <dbReference type="PROSITE" id="PS50175"/>
    </source>
</evidence>
<proteinExistence type="predicted"/>
<dbReference type="InterPro" id="IPR001995">
    <property type="entry name" value="Peptidase_A2_cat"/>
</dbReference>
<evidence type="ECO:0000313" key="4">
    <source>
        <dbReference type="Proteomes" id="UP000006681"/>
    </source>
</evidence>
<reference evidence="3 4" key="1">
    <citation type="journal article" date="2010" name="Stand. Genomic Sci.">
        <title>Complete genome sequence of Vulcanisaeta distributa type strain (IC-017).</title>
        <authorList>
            <person name="Mavromatis K."/>
            <person name="Sikorski J."/>
            <person name="Pabst E."/>
            <person name="Teshima H."/>
            <person name="Lapidus A."/>
            <person name="Lucas S."/>
            <person name="Nolan M."/>
            <person name="Glavina Del Rio T."/>
            <person name="Cheng J.F."/>
            <person name="Bruce D."/>
            <person name="Goodwin L."/>
            <person name="Pitluck S."/>
            <person name="Liolios K."/>
            <person name="Ivanova N."/>
            <person name="Mikhailova N."/>
            <person name="Pati A."/>
            <person name="Chen A."/>
            <person name="Palaniappan K."/>
            <person name="Land M."/>
            <person name="Hauser L."/>
            <person name="Chang Y.J."/>
            <person name="Jeffries C.D."/>
            <person name="Rohde M."/>
            <person name="Spring S."/>
            <person name="Goker M."/>
            <person name="Wirth R."/>
            <person name="Woyke T."/>
            <person name="Bristow J."/>
            <person name="Eisen J.A."/>
            <person name="Markowitz V."/>
            <person name="Hugenholtz P."/>
            <person name="Klenk H.P."/>
            <person name="Kyrpides N.C."/>
        </authorList>
    </citation>
    <scope>NUCLEOTIDE SEQUENCE [LARGE SCALE GENOMIC DNA]</scope>
    <source>
        <strain evidence="4">DSM 14429 / JCM 11212 / NBRC 100878 / IC-017</strain>
    </source>
</reference>
<dbReference type="KEGG" id="vdi:Vdis_0276"/>
<dbReference type="RefSeq" id="WP_013335408.1">
    <property type="nucleotide sequence ID" value="NC_014537.1"/>
</dbReference>
<keyword evidence="1" id="KW-0378">Hydrolase</keyword>
<gene>
    <name evidence="3" type="ordered locus">Vdis_0276</name>
</gene>
<dbReference type="SUPFAM" id="SSF50630">
    <property type="entry name" value="Acid proteases"/>
    <property type="match status" value="1"/>
</dbReference>
<evidence type="ECO:0000313" key="3">
    <source>
        <dbReference type="EMBL" id="ADN49683.1"/>
    </source>
</evidence>
<sequence length="117" mass="13300">MGLVYVDAVVKHGDKSVPVKLLVDSGAVYTVLRRDVWEYLGLKPMQEMEFVLADGTVIRRWVSEAVIELRGYGERHTPVVLGETEDENLLGTVTLEIFGLVLDPFRRELRPARMLMK</sequence>
<accession>E1QT91</accession>
<dbReference type="OrthoDB" id="28066at2157"/>
<dbReference type="PROSITE" id="PS50175">
    <property type="entry name" value="ASP_PROT_RETROV"/>
    <property type="match status" value="1"/>
</dbReference>
<dbReference type="Proteomes" id="UP000006681">
    <property type="component" value="Chromosome"/>
</dbReference>
<name>E1QT91_VULDI</name>
<protein>
    <recommendedName>
        <fullName evidence="2">Peptidase A2 domain-containing protein</fullName>
    </recommendedName>
</protein>
<dbReference type="CDD" id="cd00303">
    <property type="entry name" value="retropepsin_like"/>
    <property type="match status" value="1"/>
</dbReference>
<dbReference type="Gene3D" id="2.40.70.10">
    <property type="entry name" value="Acid Proteases"/>
    <property type="match status" value="1"/>
</dbReference>
<dbReference type="EMBL" id="CP002100">
    <property type="protein sequence ID" value="ADN49683.1"/>
    <property type="molecule type" value="Genomic_DNA"/>
</dbReference>
<feature type="domain" description="Peptidase A2" evidence="2">
    <location>
        <begin position="19"/>
        <end position="94"/>
    </location>
</feature>
<dbReference type="InterPro" id="IPR021109">
    <property type="entry name" value="Peptidase_aspartic_dom_sf"/>
</dbReference>
<dbReference type="eggNOG" id="arCOG03743">
    <property type="taxonomic scope" value="Archaea"/>
</dbReference>
<dbReference type="GO" id="GO:0006508">
    <property type="term" value="P:proteolysis"/>
    <property type="evidence" value="ECO:0007669"/>
    <property type="project" value="InterPro"/>
</dbReference>
<dbReference type="STRING" id="572478.Vdis_0276"/>
<dbReference type="Pfam" id="PF13650">
    <property type="entry name" value="Asp_protease_2"/>
    <property type="match status" value="1"/>
</dbReference>
<evidence type="ECO:0000256" key="1">
    <source>
        <dbReference type="ARBA" id="ARBA00022801"/>
    </source>
</evidence>
<organism evidence="3 4">
    <name type="scientific">Vulcanisaeta distributa (strain DSM 14429 / JCM 11212 / NBRC 100878 / IC-017)</name>
    <dbReference type="NCBI Taxonomy" id="572478"/>
    <lineage>
        <taxon>Archaea</taxon>
        <taxon>Thermoproteota</taxon>
        <taxon>Thermoprotei</taxon>
        <taxon>Thermoproteales</taxon>
        <taxon>Thermoproteaceae</taxon>
        <taxon>Vulcanisaeta</taxon>
    </lineage>
</organism>
<reference evidence="4" key="2">
    <citation type="journal article" date="2010" name="Stand. Genomic Sci.">
        <title>Complete genome sequence of Vulcanisaeta distributa type strain (IC-017T).</title>
        <authorList>
            <person name="Mavromatis K."/>
            <person name="Sikorski J."/>
            <person name="Pabst E."/>
            <person name="Teshima H."/>
            <person name="Lapidus A."/>
            <person name="Lucas S."/>
            <person name="Nolan M."/>
            <person name="Glavina Del Rio T."/>
            <person name="Cheng J."/>
            <person name="Bruce D."/>
            <person name="Goodwin L."/>
            <person name="Pitluck S."/>
            <person name="Liolios K."/>
            <person name="Ivanova N."/>
            <person name="Mikhailova N."/>
            <person name="Pati A."/>
            <person name="Chen A."/>
            <person name="Palaniappan K."/>
            <person name="Land M."/>
            <person name="Hauser L."/>
            <person name="Chang Y."/>
            <person name="Jeffries C."/>
            <person name="Rohde M."/>
            <person name="Spring S."/>
            <person name="Goker M."/>
            <person name="Wirth R."/>
            <person name="Woyke T."/>
            <person name="Bristow J."/>
            <person name="Eisen J."/>
            <person name="Markowitz V."/>
            <person name="Hugenholtz P."/>
            <person name="Klenk H."/>
            <person name="Kyrpides N."/>
        </authorList>
    </citation>
    <scope>NUCLEOTIDE SEQUENCE [LARGE SCALE GENOMIC DNA]</scope>
    <source>
        <strain evidence="4">DSM 14429 / JCM 11212 / NBRC 100878 / IC-017</strain>
    </source>
</reference>
<dbReference type="HOGENOM" id="CLU_145188_0_0_2"/>
<dbReference type="GO" id="GO:0004190">
    <property type="term" value="F:aspartic-type endopeptidase activity"/>
    <property type="evidence" value="ECO:0007669"/>
    <property type="project" value="InterPro"/>
</dbReference>
<dbReference type="AlphaFoldDB" id="E1QT91"/>
<keyword evidence="4" id="KW-1185">Reference proteome</keyword>